<evidence type="ECO:0000256" key="1">
    <source>
        <dbReference type="SAM" id="Phobius"/>
    </source>
</evidence>
<keyword evidence="1" id="KW-1133">Transmembrane helix</keyword>
<evidence type="ECO:0000313" key="3">
    <source>
        <dbReference type="Proteomes" id="UP001367508"/>
    </source>
</evidence>
<dbReference type="AlphaFoldDB" id="A0AAN9QCY0"/>
<dbReference type="Proteomes" id="UP001367508">
    <property type="component" value="Unassembled WGS sequence"/>
</dbReference>
<dbReference type="EMBL" id="JAYMYQ010000005">
    <property type="protein sequence ID" value="KAK7330439.1"/>
    <property type="molecule type" value="Genomic_DNA"/>
</dbReference>
<comment type="caution">
    <text evidence="2">The sequence shown here is derived from an EMBL/GenBank/DDBJ whole genome shotgun (WGS) entry which is preliminary data.</text>
</comment>
<feature type="transmembrane region" description="Helical" evidence="1">
    <location>
        <begin position="81"/>
        <end position="104"/>
    </location>
</feature>
<protein>
    <submittedName>
        <fullName evidence="2">Uncharacterized protein</fullName>
    </submittedName>
</protein>
<evidence type="ECO:0000313" key="2">
    <source>
        <dbReference type="EMBL" id="KAK7330439.1"/>
    </source>
</evidence>
<name>A0AAN9QCY0_CANGL</name>
<accession>A0AAN9QCY0</accession>
<gene>
    <name evidence="2" type="ORF">VNO77_24633</name>
</gene>
<proteinExistence type="predicted"/>
<sequence>MSDSKQLSVNTTDQQDNKFCISSSSSRLRFNQIEQAAGIRLLPFTSHNVRVKHVFASALYITRNHLNLSTSKLINVSPSQAIIVAVAAIAATMLLFAVMSFYLFQNLALDRYRHRHKVAANLLREAGMKPEDMKKVGGNMKGLLVQENAIDIFVHDGNRR</sequence>
<keyword evidence="3" id="KW-1185">Reference proteome</keyword>
<organism evidence="2 3">
    <name type="scientific">Canavalia gladiata</name>
    <name type="common">Sword bean</name>
    <name type="synonym">Dolichos gladiatus</name>
    <dbReference type="NCBI Taxonomy" id="3824"/>
    <lineage>
        <taxon>Eukaryota</taxon>
        <taxon>Viridiplantae</taxon>
        <taxon>Streptophyta</taxon>
        <taxon>Embryophyta</taxon>
        <taxon>Tracheophyta</taxon>
        <taxon>Spermatophyta</taxon>
        <taxon>Magnoliopsida</taxon>
        <taxon>eudicotyledons</taxon>
        <taxon>Gunneridae</taxon>
        <taxon>Pentapetalae</taxon>
        <taxon>rosids</taxon>
        <taxon>fabids</taxon>
        <taxon>Fabales</taxon>
        <taxon>Fabaceae</taxon>
        <taxon>Papilionoideae</taxon>
        <taxon>50 kb inversion clade</taxon>
        <taxon>NPAAA clade</taxon>
        <taxon>indigoferoid/millettioid clade</taxon>
        <taxon>Phaseoleae</taxon>
        <taxon>Canavalia</taxon>
    </lineage>
</organism>
<keyword evidence="1" id="KW-0472">Membrane</keyword>
<keyword evidence="1" id="KW-0812">Transmembrane</keyword>
<reference evidence="2 3" key="1">
    <citation type="submission" date="2024-01" db="EMBL/GenBank/DDBJ databases">
        <title>The genomes of 5 underutilized Papilionoideae crops provide insights into root nodulation and disease resistanc.</title>
        <authorList>
            <person name="Jiang F."/>
        </authorList>
    </citation>
    <scope>NUCLEOTIDE SEQUENCE [LARGE SCALE GENOMIC DNA]</scope>
    <source>
        <strain evidence="2">LVBAO_FW01</strain>
        <tissue evidence="2">Leaves</tissue>
    </source>
</reference>